<accession>A0ABP0R9D2</accession>
<name>A0ABP0R9D2_9DINO</name>
<protein>
    <submittedName>
        <fullName evidence="1">Uncharacterized protein</fullName>
    </submittedName>
</protein>
<dbReference type="Proteomes" id="UP001642484">
    <property type="component" value="Unassembled WGS sequence"/>
</dbReference>
<evidence type="ECO:0000313" key="2">
    <source>
        <dbReference type="Proteomes" id="UP001642484"/>
    </source>
</evidence>
<keyword evidence="2" id="KW-1185">Reference proteome</keyword>
<gene>
    <name evidence="1" type="ORF">CCMP2556_LOCUS46053</name>
</gene>
<organism evidence="1 2">
    <name type="scientific">Durusdinium trenchii</name>
    <dbReference type="NCBI Taxonomy" id="1381693"/>
    <lineage>
        <taxon>Eukaryota</taxon>
        <taxon>Sar</taxon>
        <taxon>Alveolata</taxon>
        <taxon>Dinophyceae</taxon>
        <taxon>Suessiales</taxon>
        <taxon>Symbiodiniaceae</taxon>
        <taxon>Durusdinium</taxon>
    </lineage>
</organism>
<dbReference type="EMBL" id="CAXAMN010025681">
    <property type="protein sequence ID" value="CAK9096913.1"/>
    <property type="molecule type" value="Genomic_DNA"/>
</dbReference>
<evidence type="ECO:0000313" key="1">
    <source>
        <dbReference type="EMBL" id="CAK9096913.1"/>
    </source>
</evidence>
<proteinExistence type="predicted"/>
<comment type="caution">
    <text evidence="1">The sequence shown here is derived from an EMBL/GenBank/DDBJ whole genome shotgun (WGS) entry which is preliminary data.</text>
</comment>
<sequence length="352" mass="40256">MTISAIMIDWQQLVVGEFGKAFKRMKCMSRQVPEGYFHVFLSTTDDGPDQRGTRNTLHTQFATEYKDLPMFFFTGLCLKHQYHLAARSQLGLCDIWLRKLQKKYKYFSSVATICHTWRAHLAKLRKLWRELHQGDIGLGLGRQAAEFRVPPLAVAGRWASVDGAETFYINAGAANVRDVFVGTFTSKVLAQQDAECESGNADPLDELALDESKHYKQKISRYIKNSLTCVSDPAYWFILWTSNHTRKPLLHFYRFLCVKHTSTRLHVVELVGQRLDLVMAEFNQLVASFDSRIDAAFTFMNLENRSEMALDDLLASASCTQETLHAVAASLLLHNAAAFERRVSRYYQRCFS</sequence>
<reference evidence="1 2" key="1">
    <citation type="submission" date="2024-02" db="EMBL/GenBank/DDBJ databases">
        <authorList>
            <person name="Chen Y."/>
            <person name="Shah S."/>
            <person name="Dougan E. K."/>
            <person name="Thang M."/>
            <person name="Chan C."/>
        </authorList>
    </citation>
    <scope>NUCLEOTIDE SEQUENCE [LARGE SCALE GENOMIC DNA]</scope>
</reference>